<dbReference type="InParanoid" id="S8E2Y3"/>
<dbReference type="HOGENOM" id="CLU_3001962_0_0_1"/>
<organism evidence="1 2">
    <name type="scientific">Fomitopsis schrenkii</name>
    <name type="common">Brown rot fungus</name>
    <dbReference type="NCBI Taxonomy" id="2126942"/>
    <lineage>
        <taxon>Eukaryota</taxon>
        <taxon>Fungi</taxon>
        <taxon>Dikarya</taxon>
        <taxon>Basidiomycota</taxon>
        <taxon>Agaricomycotina</taxon>
        <taxon>Agaricomycetes</taxon>
        <taxon>Polyporales</taxon>
        <taxon>Fomitopsis</taxon>
    </lineage>
</organism>
<protein>
    <submittedName>
        <fullName evidence="1">Uncharacterized protein</fullName>
    </submittedName>
</protein>
<name>S8E2Y3_FOMSC</name>
<accession>S8E2Y3</accession>
<evidence type="ECO:0000313" key="1">
    <source>
        <dbReference type="EMBL" id="EPS99521.1"/>
    </source>
</evidence>
<keyword evidence="2" id="KW-1185">Reference proteome</keyword>
<dbReference type="AlphaFoldDB" id="S8E2Y3"/>
<sequence>MLSRLGKLAHLTLSVKREFSLPGGDGKIKFPNLRRLDIVAPVNSIQALLEVIDCPSL</sequence>
<gene>
    <name evidence="1" type="ORF">FOMPIDRAFT_1024175</name>
</gene>
<reference evidence="1 2" key="1">
    <citation type="journal article" date="2012" name="Science">
        <title>The Paleozoic origin of enzymatic lignin decomposition reconstructed from 31 fungal genomes.</title>
        <authorList>
            <person name="Floudas D."/>
            <person name="Binder M."/>
            <person name="Riley R."/>
            <person name="Barry K."/>
            <person name="Blanchette R.A."/>
            <person name="Henrissat B."/>
            <person name="Martinez A.T."/>
            <person name="Otillar R."/>
            <person name="Spatafora J.W."/>
            <person name="Yadav J.S."/>
            <person name="Aerts A."/>
            <person name="Benoit I."/>
            <person name="Boyd A."/>
            <person name="Carlson A."/>
            <person name="Copeland A."/>
            <person name="Coutinho P.M."/>
            <person name="de Vries R.P."/>
            <person name="Ferreira P."/>
            <person name="Findley K."/>
            <person name="Foster B."/>
            <person name="Gaskell J."/>
            <person name="Glotzer D."/>
            <person name="Gorecki P."/>
            <person name="Heitman J."/>
            <person name="Hesse C."/>
            <person name="Hori C."/>
            <person name="Igarashi K."/>
            <person name="Jurgens J.A."/>
            <person name="Kallen N."/>
            <person name="Kersten P."/>
            <person name="Kohler A."/>
            <person name="Kuees U."/>
            <person name="Kumar T.K.A."/>
            <person name="Kuo A."/>
            <person name="LaButti K."/>
            <person name="Larrondo L.F."/>
            <person name="Lindquist E."/>
            <person name="Ling A."/>
            <person name="Lombard V."/>
            <person name="Lucas S."/>
            <person name="Lundell T."/>
            <person name="Martin R."/>
            <person name="McLaughlin D.J."/>
            <person name="Morgenstern I."/>
            <person name="Morin E."/>
            <person name="Murat C."/>
            <person name="Nagy L.G."/>
            <person name="Nolan M."/>
            <person name="Ohm R.A."/>
            <person name="Patyshakuliyeva A."/>
            <person name="Rokas A."/>
            <person name="Ruiz-Duenas F.J."/>
            <person name="Sabat G."/>
            <person name="Salamov A."/>
            <person name="Samejima M."/>
            <person name="Schmutz J."/>
            <person name="Slot J.C."/>
            <person name="St John F."/>
            <person name="Stenlid J."/>
            <person name="Sun H."/>
            <person name="Sun S."/>
            <person name="Syed K."/>
            <person name="Tsang A."/>
            <person name="Wiebenga A."/>
            <person name="Young D."/>
            <person name="Pisabarro A."/>
            <person name="Eastwood D.C."/>
            <person name="Martin F."/>
            <person name="Cullen D."/>
            <person name="Grigoriev I.V."/>
            <person name="Hibbett D.S."/>
        </authorList>
    </citation>
    <scope>NUCLEOTIDE SEQUENCE</scope>
    <source>
        <strain evidence="2">FP-58527</strain>
    </source>
</reference>
<dbReference type="Proteomes" id="UP000015241">
    <property type="component" value="Unassembled WGS sequence"/>
</dbReference>
<evidence type="ECO:0000313" key="2">
    <source>
        <dbReference type="Proteomes" id="UP000015241"/>
    </source>
</evidence>
<proteinExistence type="predicted"/>
<dbReference type="EMBL" id="KE504156">
    <property type="protein sequence ID" value="EPS99521.1"/>
    <property type="molecule type" value="Genomic_DNA"/>
</dbReference>
<feature type="non-terminal residue" evidence="1">
    <location>
        <position position="57"/>
    </location>
</feature>